<dbReference type="EMBL" id="LR798319">
    <property type="protein sequence ID" value="CAB5223307.1"/>
    <property type="molecule type" value="Genomic_DNA"/>
</dbReference>
<accession>A0A6J7WZR9</accession>
<name>A0A6J7WZR9_9CAUD</name>
<gene>
    <name evidence="1" type="ORF">UFOVP382_25</name>
</gene>
<evidence type="ECO:0000313" key="1">
    <source>
        <dbReference type="EMBL" id="CAB5223307.1"/>
    </source>
</evidence>
<proteinExistence type="predicted"/>
<reference evidence="1" key="1">
    <citation type="submission" date="2020-05" db="EMBL/GenBank/DDBJ databases">
        <authorList>
            <person name="Chiriac C."/>
            <person name="Salcher M."/>
            <person name="Ghai R."/>
            <person name="Kavagutti S V."/>
        </authorList>
    </citation>
    <scope>NUCLEOTIDE SEQUENCE</scope>
</reference>
<protein>
    <submittedName>
        <fullName evidence="1">Uncharacterized protein</fullName>
    </submittedName>
</protein>
<organism evidence="1">
    <name type="scientific">uncultured Caudovirales phage</name>
    <dbReference type="NCBI Taxonomy" id="2100421"/>
    <lineage>
        <taxon>Viruses</taxon>
        <taxon>Duplodnaviria</taxon>
        <taxon>Heunggongvirae</taxon>
        <taxon>Uroviricota</taxon>
        <taxon>Caudoviricetes</taxon>
        <taxon>Peduoviridae</taxon>
        <taxon>Maltschvirus</taxon>
        <taxon>Maltschvirus maltsch</taxon>
    </lineage>
</organism>
<sequence>MDNPLAIFDASREVSTIEMNAMVVQLQNCLMEMEQVEIVTLHKFLPGIYERTIIIPPWTVLTGAEHRTAYRVRLERGTIAVSTDNDVKILTGPFEFDAPAGFQRAGRVFEEEVVWTDIYANPDNCRNIEELENKLYVVPDIGLGEYRQLVKGELLCRDSGQQQL</sequence>